<dbReference type="Proteomes" id="UP000661691">
    <property type="component" value="Unassembled WGS sequence"/>
</dbReference>
<evidence type="ECO:0000256" key="1">
    <source>
        <dbReference type="ARBA" id="ARBA00022729"/>
    </source>
</evidence>
<protein>
    <submittedName>
        <fullName evidence="5">Peptidoglycan DD-metalloendopeptidase family protein</fullName>
    </submittedName>
</protein>
<dbReference type="EMBL" id="JACXAH010000009">
    <property type="protein sequence ID" value="MBD1372279.1"/>
    <property type="molecule type" value="Genomic_DNA"/>
</dbReference>
<evidence type="ECO:0000259" key="3">
    <source>
        <dbReference type="Pfam" id="PF01551"/>
    </source>
</evidence>
<accession>A0A926NEX1</accession>
<proteinExistence type="predicted"/>
<dbReference type="Pfam" id="PF24568">
    <property type="entry name" value="CC_PcsB"/>
    <property type="match status" value="1"/>
</dbReference>
<dbReference type="CDD" id="cd12797">
    <property type="entry name" value="M23_peptidase"/>
    <property type="match status" value="1"/>
</dbReference>
<dbReference type="PANTHER" id="PTHR21666">
    <property type="entry name" value="PEPTIDASE-RELATED"/>
    <property type="match status" value="1"/>
</dbReference>
<evidence type="ECO:0000313" key="5">
    <source>
        <dbReference type="EMBL" id="MBD1372279.1"/>
    </source>
</evidence>
<dbReference type="PANTHER" id="PTHR21666:SF289">
    <property type="entry name" value="L-ALA--D-GLU ENDOPEPTIDASE"/>
    <property type="match status" value="1"/>
</dbReference>
<feature type="domain" description="Peptidoglycan hydrolase PcsB coiled-coil" evidence="4">
    <location>
        <begin position="100"/>
        <end position="161"/>
    </location>
</feature>
<feature type="coiled-coil region" evidence="2">
    <location>
        <begin position="37"/>
        <end position="102"/>
    </location>
</feature>
<name>A0A926NEX1_9BACL</name>
<dbReference type="InterPro" id="IPR016047">
    <property type="entry name" value="M23ase_b-sheet_dom"/>
</dbReference>
<evidence type="ECO:0000259" key="4">
    <source>
        <dbReference type="Pfam" id="PF24568"/>
    </source>
</evidence>
<organism evidence="5 6">
    <name type="scientific">Polycladospora coralii</name>
    <dbReference type="NCBI Taxonomy" id="2771432"/>
    <lineage>
        <taxon>Bacteria</taxon>
        <taxon>Bacillati</taxon>
        <taxon>Bacillota</taxon>
        <taxon>Bacilli</taxon>
        <taxon>Bacillales</taxon>
        <taxon>Thermoactinomycetaceae</taxon>
        <taxon>Polycladospora</taxon>
    </lineage>
</organism>
<keyword evidence="1" id="KW-0732">Signal</keyword>
<dbReference type="RefSeq" id="WP_191140570.1">
    <property type="nucleotide sequence ID" value="NZ_JACXAG020000007.1"/>
</dbReference>
<dbReference type="Pfam" id="PF01551">
    <property type="entry name" value="Peptidase_M23"/>
    <property type="match status" value="1"/>
</dbReference>
<dbReference type="InterPro" id="IPR011055">
    <property type="entry name" value="Dup_hybrid_motif"/>
</dbReference>
<dbReference type="InterPro" id="IPR050570">
    <property type="entry name" value="Cell_wall_metabolism_enzyme"/>
</dbReference>
<gene>
    <name evidence="5" type="ORF">IC620_07880</name>
</gene>
<dbReference type="Gene3D" id="2.70.70.10">
    <property type="entry name" value="Glucose Permease (Domain IIA)"/>
    <property type="match status" value="1"/>
</dbReference>
<dbReference type="SUPFAM" id="SSF51261">
    <property type="entry name" value="Duplicated hybrid motif"/>
    <property type="match status" value="1"/>
</dbReference>
<dbReference type="AlphaFoldDB" id="A0A926NEX1"/>
<feature type="domain" description="M23ase beta-sheet core" evidence="3">
    <location>
        <begin position="240"/>
        <end position="341"/>
    </location>
</feature>
<feature type="coiled-coil region" evidence="2">
    <location>
        <begin position="142"/>
        <end position="211"/>
    </location>
</feature>
<dbReference type="Gene3D" id="6.10.250.3150">
    <property type="match status" value="1"/>
</dbReference>
<evidence type="ECO:0000256" key="2">
    <source>
        <dbReference type="SAM" id="Coils"/>
    </source>
</evidence>
<comment type="caution">
    <text evidence="5">The sequence shown here is derived from an EMBL/GenBank/DDBJ whole genome shotgun (WGS) entry which is preliminary data.</text>
</comment>
<evidence type="ECO:0000313" key="6">
    <source>
        <dbReference type="Proteomes" id="UP000661691"/>
    </source>
</evidence>
<dbReference type="InterPro" id="IPR057309">
    <property type="entry name" value="PcsB_CC"/>
</dbReference>
<keyword evidence="6" id="KW-1185">Reference proteome</keyword>
<keyword evidence="2" id="KW-0175">Coiled coil</keyword>
<sequence>MKKYRRPDIHIHILFISTLLLFTPLTTFVVHAETSPGDKLKDVKEEEKNKKNEVEEVKAQMDAKRTEINEIEQKIDKLDTQLVEKQKEIDKKGELADQQKEKVGEVLKRMYLSGDTTYTSMLIRAKSFADFIDRYQFVRIMVKQDTRVLDDYLNTIRQLEQDQAKIKQLKAKQQPLLDAVEKEVATLNKQYNEHKDELQKIEKKKNILLVQYNGGSGELAFPSTRGLVYWNYGQNRGSHSHAGIDIPRPSGTPIYAAESGTVVLVKSDPGGYGMYIDIQHGNGLKTRYGHMYRSQIRVSVGQKVSRGTVIAGVGNNGRSYGANGGYHLHFEVYKNGRVQNPKNYVN</sequence>
<dbReference type="GO" id="GO:0004222">
    <property type="term" value="F:metalloendopeptidase activity"/>
    <property type="evidence" value="ECO:0007669"/>
    <property type="project" value="TreeGrafter"/>
</dbReference>
<reference evidence="5" key="1">
    <citation type="submission" date="2020-09" db="EMBL/GenBank/DDBJ databases">
        <title>A novel bacterium of genus Hazenella, isolated from South China Sea.</title>
        <authorList>
            <person name="Huang H."/>
            <person name="Mo K."/>
            <person name="Hu Y."/>
        </authorList>
    </citation>
    <scope>NUCLEOTIDE SEQUENCE</scope>
    <source>
        <strain evidence="5">IB182357</strain>
    </source>
</reference>